<feature type="compositionally biased region" description="Pro residues" evidence="1">
    <location>
        <begin position="66"/>
        <end position="92"/>
    </location>
</feature>
<evidence type="ECO:0000313" key="2">
    <source>
        <dbReference type="EMBL" id="KAJ4457285.1"/>
    </source>
</evidence>
<feature type="region of interest" description="Disordered" evidence="1">
    <location>
        <begin position="345"/>
        <end position="405"/>
    </location>
</feature>
<feature type="compositionally biased region" description="Pro residues" evidence="1">
    <location>
        <begin position="171"/>
        <end position="183"/>
    </location>
</feature>
<protein>
    <submittedName>
        <fullName evidence="2">Uncharacterized protein</fullName>
    </submittedName>
</protein>
<feature type="compositionally biased region" description="Pro residues" evidence="1">
    <location>
        <begin position="606"/>
        <end position="627"/>
    </location>
</feature>
<name>A0ABQ8UDC2_9EUKA</name>
<accession>A0ABQ8UDC2</accession>
<sequence length="888" mass="92968">MEGLDPSLFKDPDFTAMGLADDGTGDLGDLEKISDEDLLAELEGRPTRKPAKTPSKPATTAIKPKSPAPPTKPKSPAAPAPPAAGVEAPPPVDLDAIMASLAETDKEPDGELTDADLQDHDLLGQLAVLESAHAAAEPEPAEQTGEAIVPEGDEDPAHARVAATLHSAPTAAPPPAAPAPPAQPAASKGELVAELQGQVAALTREAQQLRDQGKRPEALAVLKRLRLAKAHLAQLAAQGDLAAPSAPAPAAPVAPAPAAATLAPSPFDEPAPPPPPTQNPAATPADRPEAANAAPEPTPAGQQPPEGGEWTKEAAVRAYQQAALAVRHTDTEAARRLLLSAKTIAAQPWDPARPPPRPNQLPRPTPRASPAPASHAATPTPTPTPTATAGAATQGPRHPQRAQQRVCAALGQQLEKQLEELRGHMARCQEAGDVDSLGQLQAAEAQDSAALATVKARPSPSHPRPPSPIRGPHPFVREAEEAPIAAMGGQPEGGGGCRVAMGAVGGVLPAYQLVPRQMTVELTNPDIGEAEMEVEVVQASTLAATALEGLYMIATFNHPAESPQSFQSAPFRAEVATTKVGFKCRFRIERKPSFIRQLARRKARPPAHPPRPPARQPAPPPSHPIVPRPARGIVGHGRGGDPKRGRRGCSGWSSLAWPGEIRPPLHPSPPPQVTFEIWEKRFLFRHRLVGRGSLSPGELVERAQANYRVPSTCRIRRALQGRHTVVLSSTAVVFASTPLPPALTPAPVPAAPAATAGPATVVEQVAAEDEFNPAEGITSSAVIEAAKAECAAWQAQCQSRGAPVPEEVAMRLQALETQEMILMTQIQAGTLTPALYAERLVGVIEAEKKNALQLKATNRPQALHCLQRAKLMQGEVDEIRQAIASGQA</sequence>
<dbReference type="EMBL" id="JAPMOS010000050">
    <property type="protein sequence ID" value="KAJ4457285.1"/>
    <property type="molecule type" value="Genomic_DNA"/>
</dbReference>
<evidence type="ECO:0000313" key="3">
    <source>
        <dbReference type="Proteomes" id="UP001141327"/>
    </source>
</evidence>
<gene>
    <name evidence="2" type="ORF">PAPYR_7294</name>
</gene>
<feature type="compositionally biased region" description="Pro residues" evidence="1">
    <location>
        <begin position="460"/>
        <end position="471"/>
    </location>
</feature>
<feature type="compositionally biased region" description="Pro residues" evidence="1">
    <location>
        <begin position="267"/>
        <end position="278"/>
    </location>
</feature>
<feature type="region of interest" description="Disordered" evidence="1">
    <location>
        <begin position="598"/>
        <end position="649"/>
    </location>
</feature>
<feature type="region of interest" description="Disordered" evidence="1">
    <location>
        <begin position="444"/>
        <end position="474"/>
    </location>
</feature>
<dbReference type="PANTHER" id="PTHR48148">
    <property type="entry name" value="KERATINOCYTE PROLINE-RICH PROTEIN"/>
    <property type="match status" value="1"/>
</dbReference>
<feature type="compositionally biased region" description="Low complexity" evidence="1">
    <location>
        <begin position="256"/>
        <end position="266"/>
    </location>
</feature>
<feature type="compositionally biased region" description="Low complexity" evidence="1">
    <location>
        <begin position="56"/>
        <end position="65"/>
    </location>
</feature>
<feature type="compositionally biased region" description="Low complexity" evidence="1">
    <location>
        <begin position="279"/>
        <end position="295"/>
    </location>
</feature>
<organism evidence="2 3">
    <name type="scientific">Paratrimastix pyriformis</name>
    <dbReference type="NCBI Taxonomy" id="342808"/>
    <lineage>
        <taxon>Eukaryota</taxon>
        <taxon>Metamonada</taxon>
        <taxon>Preaxostyla</taxon>
        <taxon>Paratrimastigidae</taxon>
        <taxon>Paratrimastix</taxon>
    </lineage>
</organism>
<dbReference type="PANTHER" id="PTHR48148:SF3">
    <property type="entry name" value="KERATINOCYTE PROLINE-RICH PROTEIN"/>
    <property type="match status" value="1"/>
</dbReference>
<reference evidence="2" key="1">
    <citation type="journal article" date="2022" name="bioRxiv">
        <title>Genomics of Preaxostyla Flagellates Illuminates Evolutionary Transitions and the Path Towards Mitochondrial Loss.</title>
        <authorList>
            <person name="Novak L.V.F."/>
            <person name="Treitli S.C."/>
            <person name="Pyrih J."/>
            <person name="Halakuc P."/>
            <person name="Pipaliya S.V."/>
            <person name="Vacek V."/>
            <person name="Brzon O."/>
            <person name="Soukal P."/>
            <person name="Eme L."/>
            <person name="Dacks J.B."/>
            <person name="Karnkowska A."/>
            <person name="Elias M."/>
            <person name="Hampl V."/>
        </authorList>
    </citation>
    <scope>NUCLEOTIDE SEQUENCE</scope>
    <source>
        <strain evidence="2">RCP-MX</strain>
    </source>
</reference>
<feature type="compositionally biased region" description="Low complexity" evidence="1">
    <location>
        <begin position="130"/>
        <end position="147"/>
    </location>
</feature>
<comment type="caution">
    <text evidence="2">The sequence shown here is derived from an EMBL/GenBank/DDBJ whole genome shotgun (WGS) entry which is preliminary data.</text>
</comment>
<feature type="region of interest" description="Disordered" evidence="1">
    <location>
        <begin position="238"/>
        <end position="315"/>
    </location>
</feature>
<dbReference type="Proteomes" id="UP001141327">
    <property type="component" value="Unassembled WGS sequence"/>
</dbReference>
<proteinExistence type="predicted"/>
<evidence type="ECO:0000256" key="1">
    <source>
        <dbReference type="SAM" id="MobiDB-lite"/>
    </source>
</evidence>
<keyword evidence="3" id="KW-1185">Reference proteome</keyword>
<feature type="compositionally biased region" description="Low complexity" evidence="1">
    <location>
        <begin position="370"/>
        <end position="393"/>
    </location>
</feature>
<feature type="region of interest" description="Disordered" evidence="1">
    <location>
        <begin position="1"/>
        <end position="191"/>
    </location>
</feature>
<feature type="compositionally biased region" description="Pro residues" evidence="1">
    <location>
        <begin position="246"/>
        <end position="255"/>
    </location>
</feature>
<feature type="compositionally biased region" description="Pro residues" evidence="1">
    <location>
        <begin position="351"/>
        <end position="369"/>
    </location>
</feature>